<evidence type="ECO:0000259" key="9">
    <source>
        <dbReference type="PROSITE" id="PS50928"/>
    </source>
</evidence>
<keyword evidence="4" id="KW-1003">Cell membrane</keyword>
<reference evidence="10 11" key="2">
    <citation type="journal article" date="2010" name="Stand. Genomic Sci.">
        <title>Complete genome sequence of Desulfohalobium retbaense type strain (HR(100)).</title>
        <authorList>
            <person name="Spring S."/>
            <person name="Nolan M."/>
            <person name="Lapidus A."/>
            <person name="Glavina Del Rio T."/>
            <person name="Copeland A."/>
            <person name="Tice H."/>
            <person name="Cheng J.F."/>
            <person name="Lucas S."/>
            <person name="Land M."/>
            <person name="Chen F."/>
            <person name="Bruce D."/>
            <person name="Goodwin L."/>
            <person name="Pitluck S."/>
            <person name="Ivanova N."/>
            <person name="Mavromatis K."/>
            <person name="Mikhailova N."/>
            <person name="Pati A."/>
            <person name="Chen A."/>
            <person name="Palaniappan K."/>
            <person name="Hauser L."/>
            <person name="Chang Y.J."/>
            <person name="Jeffries C.D."/>
            <person name="Munk C."/>
            <person name="Kiss H."/>
            <person name="Chain P."/>
            <person name="Han C."/>
            <person name="Brettin T."/>
            <person name="Detter J.C."/>
            <person name="Schuler E."/>
            <person name="Goker M."/>
            <person name="Rohde M."/>
            <person name="Bristow J."/>
            <person name="Eisen J.A."/>
            <person name="Markowitz V."/>
            <person name="Hugenholtz P."/>
            <person name="Kyrpides N.C."/>
            <person name="Klenk H.P."/>
        </authorList>
    </citation>
    <scope>NUCLEOTIDE SEQUENCE [LARGE SCALE GENOMIC DNA]</scope>
    <source>
        <strain evidence="11">ATCC 49802 / DSM 20745 / S 6022</strain>
    </source>
</reference>
<evidence type="ECO:0000313" key="11">
    <source>
        <dbReference type="Proteomes" id="UP000002027"/>
    </source>
</evidence>
<reference evidence="11" key="1">
    <citation type="submission" date="2009-11" db="EMBL/GenBank/DDBJ databases">
        <title>The complete chromosome 2 of Sphaerobacter thermophilus DSM 20745.</title>
        <authorList>
            <person name="Lucas S."/>
            <person name="Copeland A."/>
            <person name="Lapidus A."/>
            <person name="Glavina del Rio T."/>
            <person name="Dalin E."/>
            <person name="Tice H."/>
            <person name="Bruce D."/>
            <person name="Goodwin L."/>
            <person name="Pitluck S."/>
            <person name="Kyrpides N."/>
            <person name="Mavromatis K."/>
            <person name="Ivanova N."/>
            <person name="Mikhailova N."/>
            <person name="LaButti K.M."/>
            <person name="Clum A."/>
            <person name="Sun H.I."/>
            <person name="Brettin T."/>
            <person name="Detter J.C."/>
            <person name="Han C."/>
            <person name="Larimer F."/>
            <person name="Land M."/>
            <person name="Hauser L."/>
            <person name="Markowitz V."/>
            <person name="Cheng J.F."/>
            <person name="Hugenholtz P."/>
            <person name="Woyke T."/>
            <person name="Wu D."/>
            <person name="Steenblock K."/>
            <person name="Schneider S."/>
            <person name="Pukall R."/>
            <person name="Goeker M."/>
            <person name="Klenk H.P."/>
            <person name="Eisen J.A."/>
        </authorList>
    </citation>
    <scope>NUCLEOTIDE SEQUENCE [LARGE SCALE GENOMIC DNA]</scope>
    <source>
        <strain evidence="11">ATCC 49802 / DSM 20745 / S 6022</strain>
    </source>
</reference>
<keyword evidence="11" id="KW-1185">Reference proteome</keyword>
<dbReference type="InterPro" id="IPR000515">
    <property type="entry name" value="MetI-like"/>
</dbReference>
<dbReference type="STRING" id="479434.Sthe_2991"/>
<gene>
    <name evidence="10" type="ordered locus">Sthe_2991</name>
</gene>
<dbReference type="InterPro" id="IPR035906">
    <property type="entry name" value="MetI-like_sf"/>
</dbReference>
<evidence type="ECO:0000256" key="8">
    <source>
        <dbReference type="RuleBase" id="RU363032"/>
    </source>
</evidence>
<name>D1C9A1_SPHTD</name>
<comment type="similarity">
    <text evidence="2">Belongs to the binding-protein-dependent transport system permease family. CysTW subfamily.</text>
</comment>
<dbReference type="AlphaFoldDB" id="D1C9A1"/>
<evidence type="ECO:0000256" key="5">
    <source>
        <dbReference type="ARBA" id="ARBA00022692"/>
    </source>
</evidence>
<accession>D1C9A1</accession>
<feature type="transmembrane region" description="Helical" evidence="8">
    <location>
        <begin position="68"/>
        <end position="92"/>
    </location>
</feature>
<keyword evidence="3 8" id="KW-0813">Transport</keyword>
<feature type="domain" description="ABC transmembrane type-1" evidence="9">
    <location>
        <begin position="69"/>
        <end position="256"/>
    </location>
</feature>
<dbReference type="GO" id="GO:0005886">
    <property type="term" value="C:plasma membrane"/>
    <property type="evidence" value="ECO:0007669"/>
    <property type="project" value="UniProtKB-SubCell"/>
</dbReference>
<dbReference type="Proteomes" id="UP000002027">
    <property type="component" value="Chromosome 2"/>
</dbReference>
<dbReference type="RefSeq" id="WP_012873429.1">
    <property type="nucleotide sequence ID" value="NC_013524.1"/>
</dbReference>
<dbReference type="PROSITE" id="PS50928">
    <property type="entry name" value="ABC_TM1"/>
    <property type="match status" value="1"/>
</dbReference>
<dbReference type="eggNOG" id="COG1177">
    <property type="taxonomic scope" value="Bacteria"/>
</dbReference>
<sequence>MRARGRWFDRFLGLYFVIILLFLYGPILVMAVLSLQGPQGGMTFPMRGFGFHWWTRLFQVRASELQEAILRSLLVAVETGVIAAVFSVVIAFAYRRRLPGSSALLPMVLLALMTPGILLGLGMSLWWRILNFQPGHLALLGVHVVWALPFAFLVMIAVLNRFDPRVEESARDLGASESRTFFEVVLPIIWPGILSAALFGFTLSLNEFERSVLVTSDNTLPLQLWAMLTVQIIEPDLYALGTLTILITFVIVAALFIPTVIGQFRRLGGRAEAGEE</sequence>
<protein>
    <submittedName>
        <fullName evidence="10">Binding-protein-dependent transport systems inner membrane component</fullName>
    </submittedName>
</protein>
<dbReference type="Pfam" id="PF00528">
    <property type="entry name" value="BPD_transp_1"/>
    <property type="match status" value="1"/>
</dbReference>
<dbReference type="SUPFAM" id="SSF161098">
    <property type="entry name" value="MetI-like"/>
    <property type="match status" value="1"/>
</dbReference>
<keyword evidence="5 8" id="KW-0812">Transmembrane</keyword>
<dbReference type="PANTHER" id="PTHR43848:SF2">
    <property type="entry name" value="PUTRESCINE TRANSPORT SYSTEM PERMEASE PROTEIN POTI"/>
    <property type="match status" value="1"/>
</dbReference>
<evidence type="ECO:0000256" key="6">
    <source>
        <dbReference type="ARBA" id="ARBA00022989"/>
    </source>
</evidence>
<feature type="transmembrane region" description="Helical" evidence="8">
    <location>
        <begin position="237"/>
        <end position="261"/>
    </location>
</feature>
<evidence type="ECO:0000313" key="10">
    <source>
        <dbReference type="EMBL" id="ACZ40394.1"/>
    </source>
</evidence>
<feature type="transmembrane region" description="Helical" evidence="8">
    <location>
        <begin position="12"/>
        <end position="35"/>
    </location>
</feature>
<feature type="transmembrane region" description="Helical" evidence="8">
    <location>
        <begin position="180"/>
        <end position="203"/>
    </location>
</feature>
<dbReference type="InParanoid" id="D1C9A1"/>
<evidence type="ECO:0000256" key="4">
    <source>
        <dbReference type="ARBA" id="ARBA00022475"/>
    </source>
</evidence>
<evidence type="ECO:0000256" key="3">
    <source>
        <dbReference type="ARBA" id="ARBA00022448"/>
    </source>
</evidence>
<comment type="subcellular location">
    <subcellularLocation>
        <location evidence="1 8">Cell membrane</location>
        <topology evidence="1 8">Multi-pass membrane protein</topology>
    </subcellularLocation>
</comment>
<keyword evidence="6 8" id="KW-1133">Transmembrane helix</keyword>
<dbReference type="HOGENOM" id="CLU_016047_3_0_0"/>
<evidence type="ECO:0000256" key="1">
    <source>
        <dbReference type="ARBA" id="ARBA00004651"/>
    </source>
</evidence>
<dbReference type="EMBL" id="CP001824">
    <property type="protein sequence ID" value="ACZ40394.1"/>
    <property type="molecule type" value="Genomic_DNA"/>
</dbReference>
<evidence type="ECO:0000256" key="2">
    <source>
        <dbReference type="ARBA" id="ARBA00007069"/>
    </source>
</evidence>
<feature type="transmembrane region" description="Helical" evidence="8">
    <location>
        <begin position="139"/>
        <end position="159"/>
    </location>
</feature>
<dbReference type="InterPro" id="IPR051789">
    <property type="entry name" value="Bact_Polyamine_Transport"/>
</dbReference>
<dbReference type="Gene3D" id="1.10.3720.10">
    <property type="entry name" value="MetI-like"/>
    <property type="match status" value="1"/>
</dbReference>
<organism evidence="10 11">
    <name type="scientific">Sphaerobacter thermophilus (strain ATCC 49802 / DSM 20745 / KCCM 41009 / NCIMB 13125 / S 6022)</name>
    <dbReference type="NCBI Taxonomy" id="479434"/>
    <lineage>
        <taxon>Bacteria</taxon>
        <taxon>Pseudomonadati</taxon>
        <taxon>Thermomicrobiota</taxon>
        <taxon>Thermomicrobia</taxon>
        <taxon>Sphaerobacterales</taxon>
        <taxon>Sphaerobacterineae</taxon>
        <taxon>Sphaerobacteraceae</taxon>
        <taxon>Sphaerobacter</taxon>
    </lineage>
</organism>
<dbReference type="CDD" id="cd06261">
    <property type="entry name" value="TM_PBP2"/>
    <property type="match status" value="1"/>
</dbReference>
<keyword evidence="7 8" id="KW-0472">Membrane</keyword>
<feature type="transmembrane region" description="Helical" evidence="8">
    <location>
        <begin position="104"/>
        <end position="127"/>
    </location>
</feature>
<dbReference type="KEGG" id="sti:Sthe_2991"/>
<dbReference type="PANTHER" id="PTHR43848">
    <property type="entry name" value="PUTRESCINE TRANSPORT SYSTEM PERMEASE PROTEIN POTI"/>
    <property type="match status" value="1"/>
</dbReference>
<evidence type="ECO:0000256" key="7">
    <source>
        <dbReference type="ARBA" id="ARBA00023136"/>
    </source>
</evidence>
<dbReference type="GO" id="GO:0055085">
    <property type="term" value="P:transmembrane transport"/>
    <property type="evidence" value="ECO:0007669"/>
    <property type="project" value="InterPro"/>
</dbReference>
<dbReference type="OrthoDB" id="9782004at2"/>
<proteinExistence type="inferred from homology"/>